<proteinExistence type="predicted"/>
<evidence type="ECO:0000256" key="4">
    <source>
        <dbReference type="ARBA" id="ARBA00022801"/>
    </source>
</evidence>
<dbReference type="InterPro" id="IPR001584">
    <property type="entry name" value="Integrase_cat-core"/>
</dbReference>
<dbReference type="InterPro" id="IPR054722">
    <property type="entry name" value="PolX-like_BBD"/>
</dbReference>
<accession>Q2QPC0</accession>
<dbReference type="SUPFAM" id="SSF56672">
    <property type="entry name" value="DNA/RNA polymerases"/>
    <property type="match status" value="1"/>
</dbReference>
<feature type="region of interest" description="Disordered" evidence="5">
    <location>
        <begin position="1"/>
        <end position="31"/>
    </location>
</feature>
<evidence type="ECO:0000256" key="5">
    <source>
        <dbReference type="SAM" id="MobiDB-lite"/>
    </source>
</evidence>
<dbReference type="SUPFAM" id="SSF53098">
    <property type="entry name" value="Ribonuclease H-like"/>
    <property type="match status" value="1"/>
</dbReference>
<dbReference type="InterPro" id="IPR036397">
    <property type="entry name" value="RNaseH_sf"/>
</dbReference>
<keyword evidence="2" id="KW-0479">Metal-binding</keyword>
<dbReference type="PROSITE" id="PS50994">
    <property type="entry name" value="INTEGRASE"/>
    <property type="match status" value="1"/>
</dbReference>
<reference evidence="7" key="1">
    <citation type="journal article" date="2005" name="BMC Biol.">
        <title>The sequence of rice chromosomes 11 and 12, rich in disease resistance genes and recent gene duplications.</title>
        <authorList>
            <consortium name="The rice chromosomes 11 and 12 sequencing consortia"/>
        </authorList>
    </citation>
    <scope>NUCLEOTIDE SEQUENCE [LARGE SCALE GENOMIC DNA]</scope>
</reference>
<sequence length="1269" mass="142688">MSAPTPRVSRSPRRQSRSPPPRRGRRRPGDAWDMVPLRRVVKEVGGSANYPILTKTNYSDWSLLMRVMLQARGLWEAVETGDVDFQEDRMALEAVLKAVPADLLPVLAVKETAKDAWDAIKTMRVGVDRVRKSKAQELRKQFDANEFKEGESVEFSVRLSGLVNNLAVLGFQLEESKVCEKFLHVVPDHLEQIALSIETRLRNAEERRPKKKSGDEGGKLYLIEEQWAARAKERQSAGLLDLDEPKVFAPLHRQEHVDTGVWHLDTGGTNHMPGVRDIFAELDTAVRGKVRFGNGSVVAIEGQGKIIFECRNGEHRALTGVYYIPKLNANLVSLGQLDENGCNVRIFHGVCTIRDTARQLLARVQRTRNQLYLIKITVARPMCLSARTQEAAWLWHARFGHLYFDALRRLARQDMVRGLPQIDQVEQLCDCCVITKQRRSPFPWRSLFCAEDRLELVHGDLCGPISPATPGGKKHFLLLVDDASRYMWLALLQNKREAAVAIKRFQARSEAESGCRLKLLRTDNGGEFTSAEFAAHCAESGVKRQLTAPYSPQQNRVVERRNQTILGMAQSLLKAKSVPACYWGEAVTTAVFLLNRAPTKCLDNKTPYEAWFGRKPAVGHLRTFGCLAYVKDVRPHVTKLQDRNKPTLFDPKSGRVQVTRDVVFDEGASWDWDATDGAGTCGVVHADAGHTETWRGCARRAVTDGLTAQCEVTEIRQPAAGRRRQPRRRRRRLSAPVPLHRWDSGGAYTPGLATRDLADGELYLLAAEEPTTFGEAEHHQEWRRAMLQEISSIEDNKTWRLVDLPPGHRAIGLKWVYKIKKDARGMITKHKARLVAKGYMQQPGVDFNEVFAPVARLESVRMLLARAAQVGWPVHHMDVKSAFLNGELTEEVYVKQPPGFIVDGREHQVLRLDKALYGLRQAPRVWNAKLDASLLSLGFRRNDCEHAVYGRGSGDSRLLVGVYVDDLIITGNVAMEIDRFKAEMMSLFKMSDLGPLSFYLGIEVEQVADGIRLSQKSYAQRILERAGMQGCNSCLTPMEPRLKLTKASTAAPVDATQYRSIVGCLWYLVHTRPDLAFSVGYVSHFMEAPTTEHDAAVKRILRYVAGTVDFGCYYKRMETPPELVGYCDADMAGDVDTRKSTSGVVFFLGANPLLGEIKQEEPESFKLLVDNKSAIALSKNPVFHDRSKHIATRYHFIRECVEDGRAQVEFIGIDGQIADILTKALGRVRFQELRARISVVEEGEAPGSFHVFRQIHEVIFKDVLVVFVA</sequence>
<name>Q2QPC0_ORYSJ</name>
<dbReference type="InterPro" id="IPR025724">
    <property type="entry name" value="GAG-pre-integrase_dom"/>
</dbReference>
<protein>
    <submittedName>
        <fullName evidence="7">Retrotransposon protein, putative, Ty1-copia subclass</fullName>
    </submittedName>
</protein>
<dbReference type="GO" id="GO:0006508">
    <property type="term" value="P:proteolysis"/>
    <property type="evidence" value="ECO:0007669"/>
    <property type="project" value="UniProtKB-KW"/>
</dbReference>
<dbReference type="EMBL" id="DP000011">
    <property type="protein sequence ID" value="ABA98827.2"/>
    <property type="molecule type" value="Genomic_DNA"/>
</dbReference>
<dbReference type="AlphaFoldDB" id="Q2QPC0"/>
<dbReference type="GO" id="GO:0046872">
    <property type="term" value="F:metal ion binding"/>
    <property type="evidence" value="ECO:0007669"/>
    <property type="project" value="UniProtKB-KW"/>
</dbReference>
<dbReference type="InterPro" id="IPR039537">
    <property type="entry name" value="Retrotran_Ty1/copia-like"/>
</dbReference>
<dbReference type="InterPro" id="IPR013103">
    <property type="entry name" value="RVT_2"/>
</dbReference>
<keyword evidence="3" id="KW-0064">Aspartyl protease</keyword>
<dbReference type="Pfam" id="PF14223">
    <property type="entry name" value="Retrotran_gag_2"/>
    <property type="match status" value="1"/>
</dbReference>
<evidence type="ECO:0000256" key="2">
    <source>
        <dbReference type="ARBA" id="ARBA00022723"/>
    </source>
</evidence>
<dbReference type="Gene3D" id="3.30.420.10">
    <property type="entry name" value="Ribonuclease H-like superfamily/Ribonuclease H"/>
    <property type="match status" value="1"/>
</dbReference>
<dbReference type="Pfam" id="PF22936">
    <property type="entry name" value="Pol_BBD"/>
    <property type="match status" value="1"/>
</dbReference>
<dbReference type="GO" id="GO:0015074">
    <property type="term" value="P:DNA integration"/>
    <property type="evidence" value="ECO:0007669"/>
    <property type="project" value="InterPro"/>
</dbReference>
<dbReference type="PANTHER" id="PTHR42648:SF25">
    <property type="entry name" value="RNA-DIRECTED DNA POLYMERASE"/>
    <property type="match status" value="1"/>
</dbReference>
<reference evidence="7" key="3">
    <citation type="submission" date="2006-01" db="EMBL/GenBank/DDBJ databases">
        <authorList>
            <person name="Buell R."/>
        </authorList>
    </citation>
    <scope>NUCLEOTIDE SEQUENCE</scope>
</reference>
<dbReference type="CDD" id="cd09272">
    <property type="entry name" value="RNase_HI_RT_Ty1"/>
    <property type="match status" value="1"/>
</dbReference>
<evidence type="ECO:0000256" key="3">
    <source>
        <dbReference type="ARBA" id="ARBA00022750"/>
    </source>
</evidence>
<dbReference type="GO" id="GO:0003676">
    <property type="term" value="F:nucleic acid binding"/>
    <property type="evidence" value="ECO:0007669"/>
    <property type="project" value="InterPro"/>
</dbReference>
<gene>
    <name evidence="7" type="ordered locus">LOC_Os12g35000</name>
</gene>
<dbReference type="InterPro" id="IPR043502">
    <property type="entry name" value="DNA/RNA_pol_sf"/>
</dbReference>
<dbReference type="GO" id="GO:0004190">
    <property type="term" value="F:aspartic-type endopeptidase activity"/>
    <property type="evidence" value="ECO:0007669"/>
    <property type="project" value="UniProtKB-KW"/>
</dbReference>
<keyword evidence="1" id="KW-0645">Protease</keyword>
<dbReference type="InterPro" id="IPR012337">
    <property type="entry name" value="RNaseH-like_sf"/>
</dbReference>
<reference evidence="7" key="2">
    <citation type="submission" date="2005-04" db="EMBL/GenBank/DDBJ databases">
        <authorList>
            <person name="Buell C.R."/>
            <person name="Wing R.A."/>
            <person name="McCombie W.A."/>
            <person name="Ouyang S."/>
        </authorList>
    </citation>
    <scope>NUCLEOTIDE SEQUENCE</scope>
</reference>
<dbReference type="Pfam" id="PF00665">
    <property type="entry name" value="rve"/>
    <property type="match status" value="1"/>
</dbReference>
<evidence type="ECO:0000313" key="7">
    <source>
        <dbReference type="EMBL" id="ABA98827.2"/>
    </source>
</evidence>
<evidence type="ECO:0000259" key="6">
    <source>
        <dbReference type="PROSITE" id="PS50994"/>
    </source>
</evidence>
<evidence type="ECO:0000256" key="1">
    <source>
        <dbReference type="ARBA" id="ARBA00022670"/>
    </source>
</evidence>
<keyword evidence="4" id="KW-0378">Hydrolase</keyword>
<dbReference type="Pfam" id="PF07727">
    <property type="entry name" value="RVT_2"/>
    <property type="match status" value="1"/>
</dbReference>
<dbReference type="Pfam" id="PF13976">
    <property type="entry name" value="gag_pre-integrs"/>
    <property type="match status" value="1"/>
</dbReference>
<feature type="domain" description="Integrase catalytic" evidence="6">
    <location>
        <begin position="439"/>
        <end position="615"/>
    </location>
</feature>
<feature type="compositionally biased region" description="Basic residues" evidence="5">
    <location>
        <begin position="10"/>
        <end position="26"/>
    </location>
</feature>
<organism evidence="7">
    <name type="scientific">Oryza sativa subsp. japonica</name>
    <name type="common">Rice</name>
    <dbReference type="NCBI Taxonomy" id="39947"/>
    <lineage>
        <taxon>Eukaryota</taxon>
        <taxon>Viridiplantae</taxon>
        <taxon>Streptophyta</taxon>
        <taxon>Embryophyta</taxon>
        <taxon>Tracheophyta</taxon>
        <taxon>Spermatophyta</taxon>
        <taxon>Magnoliopsida</taxon>
        <taxon>Liliopsida</taxon>
        <taxon>Poales</taxon>
        <taxon>Poaceae</taxon>
        <taxon>BOP clade</taxon>
        <taxon>Oryzoideae</taxon>
        <taxon>Oryzeae</taxon>
        <taxon>Oryzinae</taxon>
        <taxon>Oryza</taxon>
        <taxon>Oryza sativa</taxon>
    </lineage>
</organism>
<dbReference type="PANTHER" id="PTHR42648">
    <property type="entry name" value="TRANSPOSASE, PUTATIVE-RELATED"/>
    <property type="match status" value="1"/>
</dbReference>